<feature type="transmembrane region" description="Helical" evidence="3">
    <location>
        <begin position="289"/>
        <end position="310"/>
    </location>
</feature>
<keyword evidence="3" id="KW-0812">Transmembrane</keyword>
<organism evidence="5 6">
    <name type="scientific">Scophthalmus maximus</name>
    <name type="common">Turbot</name>
    <name type="synonym">Psetta maxima</name>
    <dbReference type="NCBI Taxonomy" id="52904"/>
    <lineage>
        <taxon>Eukaryota</taxon>
        <taxon>Metazoa</taxon>
        <taxon>Chordata</taxon>
        <taxon>Craniata</taxon>
        <taxon>Vertebrata</taxon>
        <taxon>Euteleostomi</taxon>
        <taxon>Actinopterygii</taxon>
        <taxon>Neopterygii</taxon>
        <taxon>Teleostei</taxon>
        <taxon>Neoteleostei</taxon>
        <taxon>Acanthomorphata</taxon>
        <taxon>Carangaria</taxon>
        <taxon>Pleuronectiformes</taxon>
        <taxon>Pleuronectoidei</taxon>
        <taxon>Scophthalmidae</taxon>
        <taxon>Scophthalmus</taxon>
    </lineage>
</organism>
<evidence type="ECO:0000259" key="4">
    <source>
        <dbReference type="PROSITE" id="PS50878"/>
    </source>
</evidence>
<dbReference type="PROSITE" id="PS50878">
    <property type="entry name" value="RT_POL"/>
    <property type="match status" value="1"/>
</dbReference>
<comment type="similarity">
    <text evidence="1">Belongs to the beta type-B retroviral polymerase family. HERV class-II K(HML-2) pol subfamily.</text>
</comment>
<dbReference type="PANTHER" id="PTHR33050">
    <property type="entry name" value="REVERSE TRANSCRIPTASE DOMAIN-CONTAINING PROTEIN"/>
    <property type="match status" value="1"/>
</dbReference>
<evidence type="ECO:0000256" key="1">
    <source>
        <dbReference type="ARBA" id="ARBA00010879"/>
    </source>
</evidence>
<dbReference type="SUPFAM" id="SSF56672">
    <property type="entry name" value="DNA/RNA polymerases"/>
    <property type="match status" value="1"/>
</dbReference>
<dbReference type="InterPro" id="IPR043128">
    <property type="entry name" value="Rev_trsase/Diguanyl_cyclase"/>
</dbReference>
<comment type="caution">
    <text evidence="5">The sequence shown here is derived from an EMBL/GenBank/DDBJ whole genome shotgun (WGS) entry which is preliminary data.</text>
</comment>
<proteinExistence type="inferred from homology"/>
<evidence type="ECO:0000256" key="3">
    <source>
        <dbReference type="SAM" id="Phobius"/>
    </source>
</evidence>
<reference evidence="5 6" key="1">
    <citation type="submission" date="2019-06" db="EMBL/GenBank/DDBJ databases">
        <title>Draft genomes of female and male turbot (Scophthalmus maximus).</title>
        <authorList>
            <person name="Xu H."/>
            <person name="Xu X.-W."/>
            <person name="Shao C."/>
            <person name="Chen S."/>
        </authorList>
    </citation>
    <scope>NUCLEOTIDE SEQUENCE [LARGE SCALE GENOMIC DNA]</scope>
    <source>
        <strain evidence="5">Ysfricsl-2016a</strain>
        <tissue evidence="5">Blood</tissue>
    </source>
</reference>
<dbReference type="Gene3D" id="3.10.10.10">
    <property type="entry name" value="HIV Type 1 Reverse Transcriptase, subunit A, domain 1"/>
    <property type="match status" value="1"/>
</dbReference>
<dbReference type="GO" id="GO:0004523">
    <property type="term" value="F:RNA-DNA hybrid ribonuclease activity"/>
    <property type="evidence" value="ECO:0007669"/>
    <property type="project" value="UniProtKB-EC"/>
</dbReference>
<protein>
    <recommendedName>
        <fullName evidence="2">ribonuclease H</fullName>
        <ecNumber evidence="2">3.1.26.4</ecNumber>
    </recommendedName>
</protein>
<keyword evidence="3" id="KW-1133">Transmembrane helix</keyword>
<dbReference type="EMBL" id="VEVO01000021">
    <property type="protein sequence ID" value="KAF0024592.1"/>
    <property type="molecule type" value="Genomic_DNA"/>
</dbReference>
<name>A0A6A4RZK8_SCOMX</name>
<dbReference type="PANTHER" id="PTHR33050:SF7">
    <property type="entry name" value="RIBONUCLEASE H"/>
    <property type="match status" value="1"/>
</dbReference>
<dbReference type="CDD" id="cd03714">
    <property type="entry name" value="RT_DIRS1"/>
    <property type="match status" value="1"/>
</dbReference>
<evidence type="ECO:0000313" key="5">
    <source>
        <dbReference type="EMBL" id="KAF0024592.1"/>
    </source>
</evidence>
<dbReference type="Proteomes" id="UP000438429">
    <property type="component" value="Unassembled WGS sequence"/>
</dbReference>
<evidence type="ECO:0000256" key="2">
    <source>
        <dbReference type="ARBA" id="ARBA00012180"/>
    </source>
</evidence>
<gene>
    <name evidence="5" type="ORF">F2P81_023394</name>
</gene>
<dbReference type="InterPro" id="IPR000477">
    <property type="entry name" value="RT_dom"/>
</dbReference>
<dbReference type="InterPro" id="IPR052055">
    <property type="entry name" value="Hepadnavirus_pol/RT"/>
</dbReference>
<feature type="domain" description="Reverse transcriptase" evidence="4">
    <location>
        <begin position="72"/>
        <end position="254"/>
    </location>
</feature>
<evidence type="ECO:0000313" key="6">
    <source>
        <dbReference type="Proteomes" id="UP000438429"/>
    </source>
</evidence>
<dbReference type="Gene3D" id="3.30.70.270">
    <property type="match status" value="1"/>
</dbReference>
<dbReference type="EC" id="3.1.26.4" evidence="2"/>
<sequence length="335" mass="38213">MCARPLSERYLVWHTLLSMNGWMSRVIRDGYSLQFASPPPPFDGLLETVMSSQAGAEALMTELSELLEKKAISRVPPGQECEGYYSRYFLVPKKTGGMRPILDLSLFNKSIMRRPFHMLTIKHVLECVRPGDWFASIDLKDAYFHVPVVPRHRKFLRFSFYGVQFQYNRLPFGYSLAPRTFSKCVETALELLRRRGIRVLFYLDDLLVLASSEHSAALHTVELASHLTLLGFAINWRKSSPVPTQSIMYLGVYLDSSSMRARLSPARWEALASLLSRVTPGQTVTALSVMRLLGMMSAGYVVVPLGLLHMRKLQRRFTRLRLNPIQLCPPPFSRI</sequence>
<accession>A0A6A4RZK8</accession>
<dbReference type="InterPro" id="IPR043502">
    <property type="entry name" value="DNA/RNA_pol_sf"/>
</dbReference>
<dbReference type="Pfam" id="PF00078">
    <property type="entry name" value="RVT_1"/>
    <property type="match status" value="1"/>
</dbReference>
<keyword evidence="3" id="KW-0472">Membrane</keyword>
<dbReference type="AlphaFoldDB" id="A0A6A4RZK8"/>